<comment type="caution">
    <text evidence="1">The sequence shown here is derived from an EMBL/GenBank/DDBJ whole genome shotgun (WGS) entry which is preliminary data.</text>
</comment>
<dbReference type="Proteomes" id="UP000503820">
    <property type="component" value="Unassembled WGS sequence"/>
</dbReference>
<evidence type="ECO:0000313" key="1">
    <source>
        <dbReference type="EMBL" id="GFM38331.1"/>
    </source>
</evidence>
<name>A0A7J0BYV1_9BACT</name>
<dbReference type="EMBL" id="BLVP01000036">
    <property type="protein sequence ID" value="GFM38331.1"/>
    <property type="molecule type" value="Genomic_DNA"/>
</dbReference>
<accession>A0A7J0BYV1</accession>
<gene>
    <name evidence="1" type="primary">D</name>
    <name evidence="1" type="ORF">DSM19430T_30150</name>
</gene>
<keyword evidence="2" id="KW-1185">Reference proteome</keyword>
<protein>
    <submittedName>
        <fullName evidence="1">Phage late control protein</fullName>
    </submittedName>
</protein>
<sequence length="331" mass="35173">MAVETFRPSYRIEANGNDITAAIRERFLSLTITDEAGLASDCLTLELDDSGTGINLPATGAELRVWLGYEGAARFMGLYVVDEIELKGPPDTLTITAKAAPMKDSKAYTALHTQHNRSWTPRTLGDLAASIAAEHGLTPAISPALVAHQLPHLDQVDESNMNLLTRVAKSVGGIAKANDGKLIIVPQGEGKTISGKSMPTVSIARTSGTSHTVKLIGRQDYQKVVAVWRDANAAQDVEAAAGAGEPVRRIRHVYPDQAAAEKAAQSSLEAYRRGKSTLSVSLPGRPELAAEGRAILSGFRSGVNGEWSITRVTHKLSAGGYVTDVEGEVPK</sequence>
<organism evidence="1 2">
    <name type="scientific">Desulfovibrio psychrotolerans</name>
    <dbReference type="NCBI Taxonomy" id="415242"/>
    <lineage>
        <taxon>Bacteria</taxon>
        <taxon>Pseudomonadati</taxon>
        <taxon>Thermodesulfobacteriota</taxon>
        <taxon>Desulfovibrionia</taxon>
        <taxon>Desulfovibrionales</taxon>
        <taxon>Desulfovibrionaceae</taxon>
        <taxon>Desulfovibrio</taxon>
    </lineage>
</organism>
<reference evidence="1 2" key="1">
    <citation type="submission" date="2020-05" db="EMBL/GenBank/DDBJ databases">
        <title>Draft genome sequence of Desulfovibrio psychrotolerans JS1T.</title>
        <authorList>
            <person name="Ueno A."/>
            <person name="Tamazawa S."/>
            <person name="Tamamura S."/>
            <person name="Murakami T."/>
            <person name="Kiyama T."/>
            <person name="Inomata H."/>
            <person name="Amano Y."/>
            <person name="Miyakawa K."/>
            <person name="Tamaki H."/>
            <person name="Naganuma T."/>
            <person name="Kaneko K."/>
        </authorList>
    </citation>
    <scope>NUCLEOTIDE SEQUENCE [LARGE SCALE GENOMIC DNA]</scope>
    <source>
        <strain evidence="1 2">JS1</strain>
    </source>
</reference>
<dbReference type="Pfam" id="PF05954">
    <property type="entry name" value="Phage_GPD"/>
    <property type="match status" value="1"/>
</dbReference>
<dbReference type="SUPFAM" id="SSF69279">
    <property type="entry name" value="Phage tail proteins"/>
    <property type="match status" value="1"/>
</dbReference>
<evidence type="ECO:0000313" key="2">
    <source>
        <dbReference type="Proteomes" id="UP000503820"/>
    </source>
</evidence>
<dbReference type="AlphaFoldDB" id="A0A7J0BYV1"/>
<dbReference type="RefSeq" id="WP_174410945.1">
    <property type="nucleotide sequence ID" value="NZ_BLVP01000036.1"/>
</dbReference>
<proteinExistence type="predicted"/>